<dbReference type="InterPro" id="IPR001453">
    <property type="entry name" value="MoaB/Mog_dom"/>
</dbReference>
<dbReference type="EC" id="2.10.1.1" evidence="11"/>
<evidence type="ECO:0000313" key="14">
    <source>
        <dbReference type="Proteomes" id="UP000076400"/>
    </source>
</evidence>
<dbReference type="InterPro" id="IPR005110">
    <property type="entry name" value="MoeA_linker/N"/>
</dbReference>
<dbReference type="EMBL" id="LPXN01000113">
    <property type="protein sequence ID" value="KZD07663.1"/>
    <property type="molecule type" value="Genomic_DNA"/>
</dbReference>
<dbReference type="GO" id="GO:0061599">
    <property type="term" value="F:molybdopterin molybdotransferase activity"/>
    <property type="evidence" value="ECO:0007669"/>
    <property type="project" value="UniProtKB-UniRule"/>
</dbReference>
<dbReference type="PANTHER" id="PTHR10192:SF5">
    <property type="entry name" value="GEPHYRIN"/>
    <property type="match status" value="1"/>
</dbReference>
<evidence type="ECO:0000256" key="1">
    <source>
        <dbReference type="ARBA" id="ARBA00001946"/>
    </source>
</evidence>
<dbReference type="NCBIfam" id="NF045515">
    <property type="entry name" value="Glp_gephyrin"/>
    <property type="match status" value="1"/>
</dbReference>
<evidence type="ECO:0000256" key="2">
    <source>
        <dbReference type="ARBA" id="ARBA00002901"/>
    </source>
</evidence>
<evidence type="ECO:0000259" key="12">
    <source>
        <dbReference type="SMART" id="SM00852"/>
    </source>
</evidence>
<dbReference type="InterPro" id="IPR038987">
    <property type="entry name" value="MoeA-like"/>
</dbReference>
<evidence type="ECO:0000256" key="11">
    <source>
        <dbReference type="RuleBase" id="RU365090"/>
    </source>
</evidence>
<dbReference type="PANTHER" id="PTHR10192">
    <property type="entry name" value="MOLYBDOPTERIN BIOSYNTHESIS PROTEIN"/>
    <property type="match status" value="1"/>
</dbReference>
<dbReference type="Gene3D" id="3.40.980.10">
    <property type="entry name" value="MoaB/Mog-like domain"/>
    <property type="match status" value="1"/>
</dbReference>
<evidence type="ECO:0000256" key="10">
    <source>
        <dbReference type="ARBA" id="ARBA00047317"/>
    </source>
</evidence>
<dbReference type="Pfam" id="PF03453">
    <property type="entry name" value="MoeA_N"/>
    <property type="match status" value="1"/>
</dbReference>
<comment type="function">
    <text evidence="2 11">Catalyzes the insertion of molybdate into adenylated molybdopterin with the concomitant release of AMP.</text>
</comment>
<evidence type="ECO:0000256" key="6">
    <source>
        <dbReference type="ARBA" id="ARBA00022679"/>
    </source>
</evidence>
<dbReference type="SMART" id="SM00852">
    <property type="entry name" value="MoCF_biosynth"/>
    <property type="match status" value="1"/>
</dbReference>
<sequence length="401" mass="42045">MIPVEDALQRILAGLQPLDAEDVSLDAALGRVLAQDVAARVTQPPKPVSAMDGYAVKAADVASVPASLTVIGSAPAGRGFLGLLESGQAVRIFTGAPLPDGADSIVIQEDTEAAGDRVTVKEAPALGNYVRAAGLDFKQGDIGLTAGTLLTARDIGLAAAMNHPWLRVMRRPRIAILATGDEIVRPGDPIGRDQIVSSNALALAAYVRGAGGEPVVLGIAPDDMAGLKRMLAGARGTDLLVTTGGASVGDHDLIQTVLGETGKLDFWKIAMRPGKPLMFGTVGDTPVLGLPGNPVSSMVCALLFLGPAMQKLLGRKAEAPATRPARLGRDLKPNDRRQDYLRATLTEDAEGLPVATPFGKQDSSQFSLLTQAQCLLVRPPHDAARREGDIVRIIPFIDRYF</sequence>
<feature type="domain" description="MoaB/Mog" evidence="12">
    <location>
        <begin position="175"/>
        <end position="311"/>
    </location>
</feature>
<gene>
    <name evidence="13" type="ORF">AUP43_09800</name>
</gene>
<dbReference type="InterPro" id="IPR005111">
    <property type="entry name" value="MoeA_C_domain_IV"/>
</dbReference>
<keyword evidence="5 11" id="KW-0500">Molybdenum</keyword>
<accession>A0A154W2G9</accession>
<dbReference type="SUPFAM" id="SSF63882">
    <property type="entry name" value="MoeA N-terminal region -like"/>
    <property type="match status" value="1"/>
</dbReference>
<dbReference type="RefSeq" id="WP_067556618.1">
    <property type="nucleotide sequence ID" value="NZ_LPXN01000113.1"/>
</dbReference>
<dbReference type="Pfam" id="PF00994">
    <property type="entry name" value="MoCF_biosynth"/>
    <property type="match status" value="1"/>
</dbReference>
<dbReference type="FunFam" id="3.40.980.10:FF:000004">
    <property type="entry name" value="Molybdopterin molybdenumtransferase"/>
    <property type="match status" value="1"/>
</dbReference>
<dbReference type="InterPro" id="IPR036688">
    <property type="entry name" value="MoeA_C_domain_IV_sf"/>
</dbReference>
<evidence type="ECO:0000313" key="13">
    <source>
        <dbReference type="EMBL" id="KZD07663.1"/>
    </source>
</evidence>
<evidence type="ECO:0000256" key="4">
    <source>
        <dbReference type="ARBA" id="ARBA00010763"/>
    </source>
</evidence>
<keyword evidence="14" id="KW-1185">Reference proteome</keyword>
<dbReference type="CDD" id="cd00887">
    <property type="entry name" value="MoeA"/>
    <property type="match status" value="1"/>
</dbReference>
<comment type="similarity">
    <text evidence="4 11">Belongs to the MoeA family.</text>
</comment>
<dbReference type="GO" id="GO:0046872">
    <property type="term" value="F:metal ion binding"/>
    <property type="evidence" value="ECO:0007669"/>
    <property type="project" value="UniProtKB-UniRule"/>
</dbReference>
<organism evidence="13 14">
    <name type="scientific">Oceanibaculum pacificum</name>
    <dbReference type="NCBI Taxonomy" id="580166"/>
    <lineage>
        <taxon>Bacteria</taxon>
        <taxon>Pseudomonadati</taxon>
        <taxon>Pseudomonadota</taxon>
        <taxon>Alphaproteobacteria</taxon>
        <taxon>Rhodospirillales</taxon>
        <taxon>Oceanibaculaceae</taxon>
        <taxon>Oceanibaculum</taxon>
    </lineage>
</organism>
<evidence type="ECO:0000256" key="7">
    <source>
        <dbReference type="ARBA" id="ARBA00022723"/>
    </source>
</evidence>
<reference evidence="13 14" key="1">
    <citation type="submission" date="2015-12" db="EMBL/GenBank/DDBJ databases">
        <title>Genome sequence of Oceanibaculum pacificum MCCC 1A02656.</title>
        <authorList>
            <person name="Lu L."/>
            <person name="Lai Q."/>
            <person name="Shao Z."/>
            <person name="Qian P."/>
        </authorList>
    </citation>
    <scope>NUCLEOTIDE SEQUENCE [LARGE SCALE GENOMIC DNA]</scope>
    <source>
        <strain evidence="13 14">MCCC 1A02656</strain>
    </source>
</reference>
<dbReference type="SUPFAM" id="SSF63867">
    <property type="entry name" value="MoeA C-terminal domain-like"/>
    <property type="match status" value="1"/>
</dbReference>
<keyword evidence="9 11" id="KW-0501">Molybdenum cofactor biosynthesis</keyword>
<dbReference type="InterPro" id="IPR036425">
    <property type="entry name" value="MoaB/Mog-like_dom_sf"/>
</dbReference>
<dbReference type="InterPro" id="IPR008284">
    <property type="entry name" value="MoCF_biosynth_CS"/>
</dbReference>
<keyword evidence="8 11" id="KW-0460">Magnesium</keyword>
<dbReference type="Gene3D" id="3.90.105.10">
    <property type="entry name" value="Molybdopterin biosynthesis moea protein, domain 2"/>
    <property type="match status" value="1"/>
</dbReference>
<proteinExistence type="inferred from homology"/>
<keyword evidence="6 11" id="KW-0808">Transferase</keyword>
<comment type="caution">
    <text evidence="13">The sequence shown here is derived from an EMBL/GenBank/DDBJ whole genome shotgun (WGS) entry which is preliminary data.</text>
</comment>
<name>A0A154W2G9_9PROT</name>
<evidence type="ECO:0000256" key="5">
    <source>
        <dbReference type="ARBA" id="ARBA00022505"/>
    </source>
</evidence>
<dbReference type="OrthoDB" id="9804758at2"/>
<comment type="pathway">
    <text evidence="3 11">Cofactor biosynthesis; molybdopterin biosynthesis.</text>
</comment>
<dbReference type="GO" id="GO:0006777">
    <property type="term" value="P:Mo-molybdopterin cofactor biosynthetic process"/>
    <property type="evidence" value="ECO:0007669"/>
    <property type="project" value="UniProtKB-UniRule"/>
</dbReference>
<dbReference type="UniPathway" id="UPA00344"/>
<dbReference type="Gene3D" id="2.170.190.11">
    <property type="entry name" value="Molybdopterin biosynthesis moea protein, domain 3"/>
    <property type="match status" value="1"/>
</dbReference>
<evidence type="ECO:0000256" key="9">
    <source>
        <dbReference type="ARBA" id="ARBA00023150"/>
    </source>
</evidence>
<comment type="catalytic activity">
    <reaction evidence="10">
        <text>adenylyl-molybdopterin + molybdate = Mo-molybdopterin + AMP + H(+)</text>
        <dbReference type="Rhea" id="RHEA:35047"/>
        <dbReference type="ChEBI" id="CHEBI:15378"/>
        <dbReference type="ChEBI" id="CHEBI:36264"/>
        <dbReference type="ChEBI" id="CHEBI:62727"/>
        <dbReference type="ChEBI" id="CHEBI:71302"/>
        <dbReference type="ChEBI" id="CHEBI:456215"/>
        <dbReference type="EC" id="2.10.1.1"/>
    </reaction>
</comment>
<dbReference type="Gene3D" id="2.40.340.10">
    <property type="entry name" value="MoeA, C-terminal, domain IV"/>
    <property type="match status" value="1"/>
</dbReference>
<comment type="cofactor">
    <cofactor evidence="1 11">
        <name>Mg(2+)</name>
        <dbReference type="ChEBI" id="CHEBI:18420"/>
    </cofactor>
</comment>
<dbReference type="Pfam" id="PF03454">
    <property type="entry name" value="MoeA_C"/>
    <property type="match status" value="1"/>
</dbReference>
<dbReference type="NCBIfam" id="TIGR00177">
    <property type="entry name" value="molyb_syn"/>
    <property type="match status" value="1"/>
</dbReference>
<dbReference type="SUPFAM" id="SSF53218">
    <property type="entry name" value="Molybdenum cofactor biosynthesis proteins"/>
    <property type="match status" value="1"/>
</dbReference>
<dbReference type="InterPro" id="IPR036135">
    <property type="entry name" value="MoeA_linker/N_sf"/>
</dbReference>
<keyword evidence="7 11" id="KW-0479">Metal-binding</keyword>
<evidence type="ECO:0000256" key="8">
    <source>
        <dbReference type="ARBA" id="ARBA00022842"/>
    </source>
</evidence>
<dbReference type="STRING" id="580166.AUP43_09800"/>
<dbReference type="PROSITE" id="PS01079">
    <property type="entry name" value="MOCF_BIOSYNTHESIS_2"/>
    <property type="match status" value="1"/>
</dbReference>
<evidence type="ECO:0000256" key="3">
    <source>
        <dbReference type="ARBA" id="ARBA00005046"/>
    </source>
</evidence>
<dbReference type="Proteomes" id="UP000076400">
    <property type="component" value="Unassembled WGS sequence"/>
</dbReference>
<dbReference type="AlphaFoldDB" id="A0A154W2G9"/>
<protein>
    <recommendedName>
        <fullName evidence="11">Molybdopterin molybdenumtransferase</fullName>
        <ecNumber evidence="11">2.10.1.1</ecNumber>
    </recommendedName>
</protein>
<dbReference type="GO" id="GO:0005829">
    <property type="term" value="C:cytosol"/>
    <property type="evidence" value="ECO:0007669"/>
    <property type="project" value="TreeGrafter"/>
</dbReference>